<keyword evidence="3" id="KW-0064">Aspartyl protease</keyword>
<dbReference type="InterPro" id="IPR012337">
    <property type="entry name" value="RNaseH-like_sf"/>
</dbReference>
<reference evidence="14 15" key="1">
    <citation type="journal article" date="2018" name="Front. Plant Sci.">
        <title>Red Clover (Trifolium pratense) and Zigzag Clover (T. medium) - A Picture of Genomic Similarities and Differences.</title>
        <authorList>
            <person name="Dluhosova J."/>
            <person name="Istvanek J."/>
            <person name="Nedelnik J."/>
            <person name="Repkova J."/>
        </authorList>
    </citation>
    <scope>NUCLEOTIDE SEQUENCE [LARGE SCALE GENOMIC DNA]</scope>
    <source>
        <strain evidence="15">cv. 10/8</strain>
        <tissue evidence="14">Leaf</tissue>
    </source>
</reference>
<dbReference type="Gene3D" id="1.10.340.70">
    <property type="match status" value="1"/>
</dbReference>
<name>A0A392MI58_9FABA</name>
<evidence type="ECO:0000256" key="4">
    <source>
        <dbReference type="ARBA" id="ARBA00022801"/>
    </source>
</evidence>
<proteinExistence type="predicted"/>
<dbReference type="GO" id="GO:0006310">
    <property type="term" value="P:DNA recombination"/>
    <property type="evidence" value="ECO:0007669"/>
    <property type="project" value="UniProtKB-KW"/>
</dbReference>
<dbReference type="FunFam" id="3.30.420.10:FF:000219">
    <property type="entry name" value="Putative retroelement"/>
    <property type="match status" value="1"/>
</dbReference>
<dbReference type="FunFam" id="1.10.340.70:FF:000001">
    <property type="entry name" value="Retrovirus-related Pol polyprotein from transposon gypsy-like Protein"/>
    <property type="match status" value="1"/>
</dbReference>
<protein>
    <submittedName>
        <fullName evidence="14">Transposon Tf2-1 polyprotein</fullName>
    </submittedName>
</protein>
<evidence type="ECO:0000256" key="9">
    <source>
        <dbReference type="ARBA" id="ARBA00023125"/>
    </source>
</evidence>
<evidence type="ECO:0000256" key="2">
    <source>
        <dbReference type="ARBA" id="ARBA00022723"/>
    </source>
</evidence>
<evidence type="ECO:0000256" key="1">
    <source>
        <dbReference type="ARBA" id="ARBA00022670"/>
    </source>
</evidence>
<dbReference type="InterPro" id="IPR001584">
    <property type="entry name" value="Integrase_cat-core"/>
</dbReference>
<dbReference type="Pfam" id="PF24626">
    <property type="entry name" value="SH3_Tf2-1"/>
    <property type="match status" value="1"/>
</dbReference>
<dbReference type="GO" id="GO:0015074">
    <property type="term" value="P:DNA integration"/>
    <property type="evidence" value="ECO:0007669"/>
    <property type="project" value="UniProtKB-KW"/>
</dbReference>
<keyword evidence="6" id="KW-0229">DNA integration</keyword>
<dbReference type="GO" id="GO:0003964">
    <property type="term" value="F:RNA-directed DNA polymerase activity"/>
    <property type="evidence" value="ECO:0007669"/>
    <property type="project" value="UniProtKB-KW"/>
</dbReference>
<dbReference type="GO" id="GO:0006508">
    <property type="term" value="P:proteolysis"/>
    <property type="evidence" value="ECO:0007669"/>
    <property type="project" value="UniProtKB-KW"/>
</dbReference>
<dbReference type="SUPFAM" id="SSF53098">
    <property type="entry name" value="Ribonuclease H-like"/>
    <property type="match status" value="1"/>
</dbReference>
<evidence type="ECO:0000313" key="15">
    <source>
        <dbReference type="Proteomes" id="UP000265520"/>
    </source>
</evidence>
<dbReference type="AlphaFoldDB" id="A0A392MI58"/>
<feature type="region of interest" description="Disordered" evidence="12">
    <location>
        <begin position="486"/>
        <end position="509"/>
    </location>
</feature>
<evidence type="ECO:0000256" key="3">
    <source>
        <dbReference type="ARBA" id="ARBA00022750"/>
    </source>
</evidence>
<keyword evidence="10" id="KW-0233">DNA recombination</keyword>
<feature type="domain" description="Integrase catalytic" evidence="13">
    <location>
        <begin position="169"/>
        <end position="333"/>
    </location>
</feature>
<evidence type="ECO:0000256" key="11">
    <source>
        <dbReference type="SAM" id="Coils"/>
    </source>
</evidence>
<dbReference type="PANTHER" id="PTHR37984">
    <property type="entry name" value="PROTEIN CBG26694"/>
    <property type="match status" value="1"/>
</dbReference>
<dbReference type="EMBL" id="LXQA010011054">
    <property type="protein sequence ID" value="MCH86853.1"/>
    <property type="molecule type" value="Genomic_DNA"/>
</dbReference>
<evidence type="ECO:0000256" key="8">
    <source>
        <dbReference type="ARBA" id="ARBA00022932"/>
    </source>
</evidence>
<feature type="coiled-coil region" evidence="11">
    <location>
        <begin position="354"/>
        <end position="381"/>
    </location>
</feature>
<dbReference type="Pfam" id="PF00665">
    <property type="entry name" value="rve"/>
    <property type="match status" value="1"/>
</dbReference>
<dbReference type="PANTHER" id="PTHR37984:SF5">
    <property type="entry name" value="PROTEIN NYNRIN-LIKE"/>
    <property type="match status" value="1"/>
</dbReference>
<gene>
    <name evidence="14" type="ORF">A2U01_0007713</name>
</gene>
<dbReference type="GO" id="GO:0003887">
    <property type="term" value="F:DNA-directed DNA polymerase activity"/>
    <property type="evidence" value="ECO:0007669"/>
    <property type="project" value="UniProtKB-KW"/>
</dbReference>
<dbReference type="Gene3D" id="3.30.420.10">
    <property type="entry name" value="Ribonuclease H-like superfamily/Ribonuclease H"/>
    <property type="match status" value="1"/>
</dbReference>
<sequence>QRITSPDQQCWLAKLLGYQFEVKYKPGLENKAADALSRCHEVVEFKQLLSYPTWESGKNLLEKVSQDPYIQKLMAEVMQNPRKGFEVKQGTLFYNGRLVISPSSPTIPMLLEEFHSTPMGGHSGFLRTYRRMADNIYWVGMQKSIRDFVRACDVCQRQKYAATTPGGLLQPLPVPNQVWEDLSLDFITGLPKSKGYDAILVVVDRLSKYSHFILLKHPYNAKSIAELFVKEVVRLHGIPQSLISDRDPIFISHFWRELFKHQGTKLKMSSAYHPETDGQTEVINRCLESYLRCFASEQPKSWSHWVPWAEFWYNTTYHTSIGRTPFEVVYGRQAPNLIRFLSNETKVPAVALELNERNEALAQLKSHLLRAQQQMKNMLMQVVEKIGEVAYRLQLPAESKIHPVFHVSLLKRAIGNYEVQGTLPNDLDMAAEDDHYPALVVGSRVTMREGMFVPQSLIQWKNKSLDDVTWEDNEVLRGQFPDFILEDKDSSQGGGIDREGGVDINDAEE</sequence>
<dbReference type="InterPro" id="IPR016197">
    <property type="entry name" value="Chromo-like_dom_sf"/>
</dbReference>
<keyword evidence="7" id="KW-0695">RNA-directed DNA polymerase</keyword>
<feature type="non-terminal residue" evidence="14">
    <location>
        <position position="1"/>
    </location>
</feature>
<dbReference type="GO" id="GO:0004190">
    <property type="term" value="F:aspartic-type endopeptidase activity"/>
    <property type="evidence" value="ECO:0007669"/>
    <property type="project" value="UniProtKB-KW"/>
</dbReference>
<keyword evidence="1" id="KW-0645">Protease</keyword>
<evidence type="ECO:0000259" key="13">
    <source>
        <dbReference type="PROSITE" id="PS50994"/>
    </source>
</evidence>
<keyword evidence="8" id="KW-0239">DNA-directed DNA polymerase</keyword>
<evidence type="ECO:0000256" key="12">
    <source>
        <dbReference type="SAM" id="MobiDB-lite"/>
    </source>
</evidence>
<keyword evidence="5" id="KW-0460">Magnesium</keyword>
<organism evidence="14 15">
    <name type="scientific">Trifolium medium</name>
    <dbReference type="NCBI Taxonomy" id="97028"/>
    <lineage>
        <taxon>Eukaryota</taxon>
        <taxon>Viridiplantae</taxon>
        <taxon>Streptophyta</taxon>
        <taxon>Embryophyta</taxon>
        <taxon>Tracheophyta</taxon>
        <taxon>Spermatophyta</taxon>
        <taxon>Magnoliopsida</taxon>
        <taxon>eudicotyledons</taxon>
        <taxon>Gunneridae</taxon>
        <taxon>Pentapetalae</taxon>
        <taxon>rosids</taxon>
        <taxon>fabids</taxon>
        <taxon>Fabales</taxon>
        <taxon>Fabaceae</taxon>
        <taxon>Papilionoideae</taxon>
        <taxon>50 kb inversion clade</taxon>
        <taxon>NPAAA clade</taxon>
        <taxon>Hologalegina</taxon>
        <taxon>IRL clade</taxon>
        <taxon>Trifolieae</taxon>
        <taxon>Trifolium</taxon>
    </lineage>
</organism>
<dbReference type="SUPFAM" id="SSF54160">
    <property type="entry name" value="Chromo domain-like"/>
    <property type="match status" value="1"/>
</dbReference>
<comment type="caution">
    <text evidence="14">The sequence shown here is derived from an EMBL/GenBank/DDBJ whole genome shotgun (WGS) entry which is preliminary data.</text>
</comment>
<evidence type="ECO:0000256" key="5">
    <source>
        <dbReference type="ARBA" id="ARBA00022842"/>
    </source>
</evidence>
<dbReference type="Proteomes" id="UP000265520">
    <property type="component" value="Unassembled WGS sequence"/>
</dbReference>
<evidence type="ECO:0000256" key="10">
    <source>
        <dbReference type="ARBA" id="ARBA00023172"/>
    </source>
</evidence>
<keyword evidence="8" id="KW-0548">Nucleotidyltransferase</keyword>
<dbReference type="InterPro" id="IPR056924">
    <property type="entry name" value="SH3_Tf2-1"/>
</dbReference>
<evidence type="ECO:0000313" key="14">
    <source>
        <dbReference type="EMBL" id="MCH86853.1"/>
    </source>
</evidence>
<evidence type="ECO:0000256" key="7">
    <source>
        <dbReference type="ARBA" id="ARBA00022918"/>
    </source>
</evidence>
<dbReference type="PROSITE" id="PS50994">
    <property type="entry name" value="INTEGRASE"/>
    <property type="match status" value="1"/>
</dbReference>
<accession>A0A392MI58</accession>
<dbReference type="GO" id="GO:0003677">
    <property type="term" value="F:DNA binding"/>
    <property type="evidence" value="ECO:0007669"/>
    <property type="project" value="UniProtKB-KW"/>
</dbReference>
<feature type="non-terminal residue" evidence="14">
    <location>
        <position position="509"/>
    </location>
</feature>
<dbReference type="InterPro" id="IPR036397">
    <property type="entry name" value="RNaseH_sf"/>
</dbReference>
<dbReference type="InterPro" id="IPR041588">
    <property type="entry name" value="Integrase_H2C2"/>
</dbReference>
<dbReference type="GO" id="GO:0046872">
    <property type="term" value="F:metal ion binding"/>
    <property type="evidence" value="ECO:0007669"/>
    <property type="project" value="UniProtKB-KW"/>
</dbReference>
<dbReference type="InterPro" id="IPR050951">
    <property type="entry name" value="Retrovirus_Pol_polyprotein"/>
</dbReference>
<keyword evidence="4" id="KW-0378">Hydrolase</keyword>
<keyword evidence="9" id="KW-0238">DNA-binding</keyword>
<keyword evidence="8" id="KW-0808">Transferase</keyword>
<keyword evidence="2" id="KW-0479">Metal-binding</keyword>
<feature type="compositionally biased region" description="Basic and acidic residues" evidence="12">
    <location>
        <begin position="486"/>
        <end position="501"/>
    </location>
</feature>
<keyword evidence="11" id="KW-0175">Coiled coil</keyword>
<evidence type="ECO:0000256" key="6">
    <source>
        <dbReference type="ARBA" id="ARBA00022908"/>
    </source>
</evidence>
<keyword evidence="15" id="KW-1185">Reference proteome</keyword>
<dbReference type="Pfam" id="PF17921">
    <property type="entry name" value="Integrase_H2C2"/>
    <property type="match status" value="1"/>
</dbReference>